<keyword evidence="15" id="KW-1185">Reference proteome</keyword>
<comment type="subcellular location">
    <subcellularLocation>
        <location evidence="3">Endoplasmic reticulum membrane</location>
        <topology evidence="3">Peripheral membrane protein</topology>
    </subcellularLocation>
    <subcellularLocation>
        <location evidence="2">Microsome membrane</location>
        <topology evidence="2">Peripheral membrane protein</topology>
    </subcellularLocation>
</comment>
<evidence type="ECO:0000256" key="6">
    <source>
        <dbReference type="ARBA" id="ARBA00022723"/>
    </source>
</evidence>
<dbReference type="PANTHER" id="PTHR24291">
    <property type="entry name" value="CYTOCHROME P450 FAMILY 4"/>
    <property type="match status" value="1"/>
</dbReference>
<dbReference type="PRINTS" id="PR00463">
    <property type="entry name" value="EP450I"/>
</dbReference>
<organism evidence="16">
    <name type="scientific">Thrips palmi</name>
    <name type="common">Melon thrips</name>
    <dbReference type="NCBI Taxonomy" id="161013"/>
    <lineage>
        <taxon>Eukaryota</taxon>
        <taxon>Metazoa</taxon>
        <taxon>Ecdysozoa</taxon>
        <taxon>Arthropoda</taxon>
        <taxon>Hexapoda</taxon>
        <taxon>Insecta</taxon>
        <taxon>Pterygota</taxon>
        <taxon>Neoptera</taxon>
        <taxon>Paraneoptera</taxon>
        <taxon>Thysanoptera</taxon>
        <taxon>Terebrantia</taxon>
        <taxon>Thripoidea</taxon>
        <taxon>Thripidae</taxon>
        <taxon>Thrips</taxon>
    </lineage>
</organism>
<evidence type="ECO:0000256" key="7">
    <source>
        <dbReference type="ARBA" id="ARBA00022824"/>
    </source>
</evidence>
<dbReference type="GeneID" id="117653090"/>
<dbReference type="Proteomes" id="UP000515158">
    <property type="component" value="Unplaced"/>
</dbReference>
<evidence type="ECO:0000313" key="16">
    <source>
        <dbReference type="RefSeq" id="XP_034254354.1"/>
    </source>
</evidence>
<evidence type="ECO:0000256" key="2">
    <source>
        <dbReference type="ARBA" id="ARBA00004174"/>
    </source>
</evidence>
<keyword evidence="12" id="KW-0472">Membrane</keyword>
<keyword evidence="11 14" id="KW-0503">Monooxygenase</keyword>
<dbReference type="PRINTS" id="PR00385">
    <property type="entry name" value="P450"/>
</dbReference>
<evidence type="ECO:0000256" key="3">
    <source>
        <dbReference type="ARBA" id="ARBA00004406"/>
    </source>
</evidence>
<dbReference type="AlphaFoldDB" id="A0A6P9AAF7"/>
<keyword evidence="5 13" id="KW-0349">Heme</keyword>
<dbReference type="PROSITE" id="PS00086">
    <property type="entry name" value="CYTOCHROME_P450"/>
    <property type="match status" value="1"/>
</dbReference>
<protein>
    <submittedName>
        <fullName evidence="16">Cytochrome P450 4g15-like</fullName>
    </submittedName>
</protein>
<dbReference type="GO" id="GO:0016705">
    <property type="term" value="F:oxidoreductase activity, acting on paired donors, with incorporation or reduction of molecular oxygen"/>
    <property type="evidence" value="ECO:0007669"/>
    <property type="project" value="InterPro"/>
</dbReference>
<dbReference type="PANTHER" id="PTHR24291:SF189">
    <property type="entry name" value="CYTOCHROME P450 4C3-RELATED"/>
    <property type="match status" value="1"/>
</dbReference>
<evidence type="ECO:0000256" key="12">
    <source>
        <dbReference type="ARBA" id="ARBA00023136"/>
    </source>
</evidence>
<dbReference type="InterPro" id="IPR036396">
    <property type="entry name" value="Cyt_P450_sf"/>
</dbReference>
<reference evidence="16" key="1">
    <citation type="submission" date="2025-08" db="UniProtKB">
        <authorList>
            <consortium name="RefSeq"/>
        </authorList>
    </citation>
    <scope>IDENTIFICATION</scope>
    <source>
        <tissue evidence="16">Total insect</tissue>
    </source>
</reference>
<evidence type="ECO:0000256" key="11">
    <source>
        <dbReference type="ARBA" id="ARBA00023033"/>
    </source>
</evidence>
<keyword evidence="8" id="KW-0492">Microsome</keyword>
<evidence type="ECO:0000256" key="13">
    <source>
        <dbReference type="PIRSR" id="PIRSR602401-1"/>
    </source>
</evidence>
<evidence type="ECO:0000256" key="10">
    <source>
        <dbReference type="ARBA" id="ARBA00023004"/>
    </source>
</evidence>
<dbReference type="SUPFAM" id="SSF48264">
    <property type="entry name" value="Cytochrome P450"/>
    <property type="match status" value="1"/>
</dbReference>
<dbReference type="OrthoDB" id="1470350at2759"/>
<keyword evidence="6 13" id="KW-0479">Metal-binding</keyword>
<dbReference type="GO" id="GO:0005789">
    <property type="term" value="C:endoplasmic reticulum membrane"/>
    <property type="evidence" value="ECO:0007669"/>
    <property type="project" value="UniProtKB-SubCell"/>
</dbReference>
<dbReference type="InterPro" id="IPR001128">
    <property type="entry name" value="Cyt_P450"/>
</dbReference>
<dbReference type="Gene3D" id="1.10.630.10">
    <property type="entry name" value="Cytochrome P450"/>
    <property type="match status" value="1"/>
</dbReference>
<evidence type="ECO:0000313" key="15">
    <source>
        <dbReference type="Proteomes" id="UP000515158"/>
    </source>
</evidence>
<keyword evidence="7" id="KW-0256">Endoplasmic reticulum</keyword>
<keyword evidence="9 14" id="KW-0560">Oxidoreductase</keyword>
<dbReference type="GO" id="GO:0004497">
    <property type="term" value="F:monooxygenase activity"/>
    <property type="evidence" value="ECO:0007669"/>
    <property type="project" value="UniProtKB-KW"/>
</dbReference>
<dbReference type="KEGG" id="tpal:117653090"/>
<evidence type="ECO:0000256" key="8">
    <source>
        <dbReference type="ARBA" id="ARBA00022848"/>
    </source>
</evidence>
<name>A0A6P9AAF7_THRPL</name>
<dbReference type="InterPro" id="IPR017972">
    <property type="entry name" value="Cyt_P450_CS"/>
</dbReference>
<sequence>MLGLVVAGALALALAALVAWLVDTTRDAWRMQAVLAGMPGPKPLPLLGNLLELFTSQDKFWATVVGLMQRHAPTFCFWLGPWPFVVITDPRDYEHVMNSARFNDKSTWYPLARVALGTGLITLSGKVWRRHRRAIGPSLHQHVLVQNVEVFRRKAIELSHMMTRAARSAQPVDILEYCNMVSMDSVCETMLSADLSSDAAALGRFVEQTTNAARMVTYRVCHPWLLWDSLYARTSAGREAARMEADTDTFIDHIVSKWRQHSVRPDATPEVHDQGVVAQEQPGAKGACRPRSLLEHALATQGLADLLTAREWREEAKAMVVAGQGTVAHCLSFALLLLAMHPEEQRRLQQELDDVFGADPQRAVTEHELPHLQRMERVILETLRLFPLVPVFGRDCVEDTVLPSGPRVPRGAQLFMFSFHTQRDPAWFPDPLRFDPDRFLPDQVRGRPPLSFAAFSAGPRSCIGQRYAIMYLKTVLSTVLRRYEVHRAPGDTRTVADLPVEIGVILSLDGGFPVTVSERGEFPPTALPAASRHLN</sequence>
<accession>A0A6P9AAF7</accession>
<evidence type="ECO:0000256" key="4">
    <source>
        <dbReference type="ARBA" id="ARBA00010617"/>
    </source>
</evidence>
<feature type="binding site" description="axial binding residue" evidence="13">
    <location>
        <position position="462"/>
    </location>
    <ligand>
        <name>heme</name>
        <dbReference type="ChEBI" id="CHEBI:30413"/>
    </ligand>
    <ligandPart>
        <name>Fe</name>
        <dbReference type="ChEBI" id="CHEBI:18248"/>
    </ligandPart>
</feature>
<keyword evidence="10 13" id="KW-0408">Iron</keyword>
<dbReference type="Pfam" id="PF00067">
    <property type="entry name" value="p450"/>
    <property type="match status" value="1"/>
</dbReference>
<evidence type="ECO:0000256" key="9">
    <source>
        <dbReference type="ARBA" id="ARBA00023002"/>
    </source>
</evidence>
<evidence type="ECO:0000256" key="1">
    <source>
        <dbReference type="ARBA" id="ARBA00001971"/>
    </source>
</evidence>
<dbReference type="GO" id="GO:0020037">
    <property type="term" value="F:heme binding"/>
    <property type="evidence" value="ECO:0007669"/>
    <property type="project" value="InterPro"/>
</dbReference>
<evidence type="ECO:0000256" key="5">
    <source>
        <dbReference type="ARBA" id="ARBA00022617"/>
    </source>
</evidence>
<gene>
    <name evidence="16" type="primary">LOC117653090</name>
</gene>
<evidence type="ECO:0000256" key="14">
    <source>
        <dbReference type="RuleBase" id="RU000461"/>
    </source>
</evidence>
<dbReference type="InParanoid" id="A0A6P9AAF7"/>
<dbReference type="InterPro" id="IPR002401">
    <property type="entry name" value="Cyt_P450_E_grp-I"/>
</dbReference>
<proteinExistence type="inferred from homology"/>
<dbReference type="RefSeq" id="XP_034254354.1">
    <property type="nucleotide sequence ID" value="XM_034398463.1"/>
</dbReference>
<dbReference type="InterPro" id="IPR050196">
    <property type="entry name" value="Cytochrome_P450_Monoox"/>
</dbReference>
<comment type="similarity">
    <text evidence="4 14">Belongs to the cytochrome P450 family.</text>
</comment>
<dbReference type="GO" id="GO:0005506">
    <property type="term" value="F:iron ion binding"/>
    <property type="evidence" value="ECO:0007669"/>
    <property type="project" value="InterPro"/>
</dbReference>
<comment type="cofactor">
    <cofactor evidence="1 13">
        <name>heme</name>
        <dbReference type="ChEBI" id="CHEBI:30413"/>
    </cofactor>
</comment>